<dbReference type="EMBL" id="LQYW01000188">
    <property type="protein sequence ID" value="KYD21602.1"/>
    <property type="molecule type" value="Genomic_DNA"/>
</dbReference>
<feature type="transmembrane region" description="Helical" evidence="1">
    <location>
        <begin position="187"/>
        <end position="210"/>
    </location>
</feature>
<dbReference type="AlphaFoldDB" id="A0A150MBI5"/>
<evidence type="ECO:0000313" key="2">
    <source>
        <dbReference type="EMBL" id="KYD21602.1"/>
    </source>
</evidence>
<keyword evidence="1" id="KW-1133">Transmembrane helix</keyword>
<proteinExistence type="predicted"/>
<comment type="caution">
    <text evidence="2">The sequence shown here is derived from an EMBL/GenBank/DDBJ whole genome shotgun (WGS) entry which is preliminary data.</text>
</comment>
<gene>
    <name evidence="2" type="ORF">B4110_0445</name>
</gene>
<sequence>MFQLILKDILLLKKTLLFAAIYIIVMMIFLKQDSAVVFLISIIAVNYVLILSACAHDDKNKADILLNSFPLTRRTVVMARYCSVFVFTVIAIAYYLVIAYILQMIGPSIQVHSVSLESIIVALCAVIFINSIYFPVFFKVGFIHSRLVSFVLFFSTFALVPKLFEQANHPFIQNVVHYLEHLSDVEVMAIVIVAMISLLTISFFLSLQFYRKREF</sequence>
<name>A0A150MBI5_9BACL</name>
<feature type="transmembrane region" description="Helical" evidence="1">
    <location>
        <begin position="77"/>
        <end position="102"/>
    </location>
</feature>
<dbReference type="PANTHER" id="PTHR41309:SF2">
    <property type="entry name" value="MEMBRANE PROTEIN"/>
    <property type="match status" value="1"/>
</dbReference>
<dbReference type="PANTHER" id="PTHR41309">
    <property type="entry name" value="MEMBRANE PROTEIN-RELATED"/>
    <property type="match status" value="1"/>
</dbReference>
<evidence type="ECO:0008006" key="4">
    <source>
        <dbReference type="Google" id="ProtNLM"/>
    </source>
</evidence>
<accession>A0A150MBI5</accession>
<organism evidence="2 3">
    <name type="scientific">Parageobacillus toebii</name>
    <dbReference type="NCBI Taxonomy" id="153151"/>
    <lineage>
        <taxon>Bacteria</taxon>
        <taxon>Bacillati</taxon>
        <taxon>Bacillota</taxon>
        <taxon>Bacilli</taxon>
        <taxon>Bacillales</taxon>
        <taxon>Anoxybacillaceae</taxon>
        <taxon>Parageobacillus</taxon>
    </lineage>
</organism>
<dbReference type="Pfam" id="PF13346">
    <property type="entry name" value="ABC2_membrane_5"/>
    <property type="match status" value="1"/>
</dbReference>
<feature type="transmembrane region" description="Helical" evidence="1">
    <location>
        <begin position="114"/>
        <end position="135"/>
    </location>
</feature>
<dbReference type="RefSeq" id="WP_062679349.1">
    <property type="nucleotide sequence ID" value="NZ_LQYW01000188.1"/>
</dbReference>
<evidence type="ECO:0000256" key="1">
    <source>
        <dbReference type="SAM" id="Phobius"/>
    </source>
</evidence>
<dbReference type="Proteomes" id="UP000075324">
    <property type="component" value="Unassembled WGS sequence"/>
</dbReference>
<evidence type="ECO:0000313" key="3">
    <source>
        <dbReference type="Proteomes" id="UP000075324"/>
    </source>
</evidence>
<protein>
    <recommendedName>
        <fullName evidence="4">ABC-2 transporter permease</fullName>
    </recommendedName>
</protein>
<feature type="transmembrane region" description="Helical" evidence="1">
    <location>
        <begin position="147"/>
        <end position="164"/>
    </location>
</feature>
<keyword evidence="1" id="KW-0472">Membrane</keyword>
<keyword evidence="1" id="KW-0812">Transmembrane</keyword>
<feature type="transmembrane region" description="Helical" evidence="1">
    <location>
        <begin position="12"/>
        <end position="30"/>
    </location>
</feature>
<reference evidence="2 3" key="1">
    <citation type="submission" date="2016-01" db="EMBL/GenBank/DDBJ databases">
        <title>Draft Genome Sequences of Seven Thermophilic Sporeformers Isolated from Foods.</title>
        <authorList>
            <person name="Berendsen E.M."/>
            <person name="Wells-Bennik M.H."/>
            <person name="Krawcyk A.O."/>
            <person name="De Jong A."/>
            <person name="Holsappel S."/>
            <person name="Eijlander R.T."/>
            <person name="Kuipers O.P."/>
        </authorList>
    </citation>
    <scope>NUCLEOTIDE SEQUENCE [LARGE SCALE GENOMIC DNA]</scope>
    <source>
        <strain evidence="2 3">B4110</strain>
    </source>
</reference>
<feature type="transmembrane region" description="Helical" evidence="1">
    <location>
        <begin position="36"/>
        <end position="56"/>
    </location>
</feature>
<dbReference type="InterPro" id="IPR025699">
    <property type="entry name" value="ABC2_memb-like"/>
</dbReference>
<dbReference type="PATRIC" id="fig|153151.4.peg.2463"/>